<name>A0A2S3HZP2_9POAL</name>
<dbReference type="Proteomes" id="UP000243499">
    <property type="component" value="Chromosome 6"/>
</dbReference>
<accession>A0A2S3HZP2</accession>
<evidence type="ECO:0000313" key="2">
    <source>
        <dbReference type="EMBL" id="PAN33317.2"/>
    </source>
</evidence>
<gene>
    <name evidence="2" type="ORF">PAHAL_6G018100</name>
</gene>
<sequence>MVAIIHSLIYLHLMLSSEWRPQAGIICQVDTTTQNKRECSSQIFAGLFHVRFEGTVTAPSLLGVNLELLDRVDLLSRVQPLGAGMSAVLDGVAAVELELVVDGIQALLGELVTAVLYPPGETVHIYSTEQSWYAKHLHQCITISKFKLDQRGM</sequence>
<keyword evidence="1" id="KW-0732">Signal</keyword>
<feature type="signal peptide" evidence="1">
    <location>
        <begin position="1"/>
        <end position="16"/>
    </location>
</feature>
<evidence type="ECO:0000256" key="1">
    <source>
        <dbReference type="SAM" id="SignalP"/>
    </source>
</evidence>
<reference evidence="2" key="1">
    <citation type="submission" date="2018-04" db="EMBL/GenBank/DDBJ databases">
        <title>WGS assembly of Panicum hallii.</title>
        <authorList>
            <person name="Lovell J."/>
            <person name="Jenkins J."/>
            <person name="Lowry D."/>
            <person name="Mamidi S."/>
            <person name="Sreedasyam A."/>
            <person name="Weng X."/>
            <person name="Barry K."/>
            <person name="Bonette J."/>
            <person name="Campitelli B."/>
            <person name="Daum C."/>
            <person name="Gordon S."/>
            <person name="Gould B."/>
            <person name="Lipzen A."/>
            <person name="Macqueen A."/>
            <person name="Palacio-Mejia J."/>
            <person name="Plott C."/>
            <person name="Shakirov E."/>
            <person name="Shu S."/>
            <person name="Yoshinaga Y."/>
            <person name="Zane M."/>
            <person name="Rokhsar D."/>
            <person name="Grimwood J."/>
            <person name="Schmutz J."/>
            <person name="Juenger T."/>
        </authorList>
    </citation>
    <scope>NUCLEOTIDE SEQUENCE [LARGE SCALE GENOMIC DNA]</scope>
    <source>
        <strain evidence="2">FIL2</strain>
    </source>
</reference>
<dbReference type="Gramene" id="PAN33317">
    <property type="protein sequence ID" value="PAN33317"/>
    <property type="gene ID" value="PAHAL_6G018100"/>
</dbReference>
<feature type="chain" id="PRO_5015428459" evidence="1">
    <location>
        <begin position="17"/>
        <end position="153"/>
    </location>
</feature>
<protein>
    <submittedName>
        <fullName evidence="2">Uncharacterized protein</fullName>
    </submittedName>
</protein>
<dbReference type="AlphaFoldDB" id="A0A2S3HZP2"/>
<dbReference type="EMBL" id="CM008051">
    <property type="protein sequence ID" value="PAN33317.2"/>
    <property type="molecule type" value="Genomic_DNA"/>
</dbReference>
<proteinExistence type="predicted"/>
<organism evidence="2">
    <name type="scientific">Panicum hallii</name>
    <dbReference type="NCBI Taxonomy" id="206008"/>
    <lineage>
        <taxon>Eukaryota</taxon>
        <taxon>Viridiplantae</taxon>
        <taxon>Streptophyta</taxon>
        <taxon>Embryophyta</taxon>
        <taxon>Tracheophyta</taxon>
        <taxon>Spermatophyta</taxon>
        <taxon>Magnoliopsida</taxon>
        <taxon>Liliopsida</taxon>
        <taxon>Poales</taxon>
        <taxon>Poaceae</taxon>
        <taxon>PACMAD clade</taxon>
        <taxon>Panicoideae</taxon>
        <taxon>Panicodae</taxon>
        <taxon>Paniceae</taxon>
        <taxon>Panicinae</taxon>
        <taxon>Panicum</taxon>
        <taxon>Panicum sect. Panicum</taxon>
    </lineage>
</organism>